<dbReference type="InterPro" id="IPR005814">
    <property type="entry name" value="Aminotrans_3"/>
</dbReference>
<evidence type="ECO:0000313" key="5">
    <source>
        <dbReference type="EMBL" id="KQB36489.1"/>
    </source>
</evidence>
<dbReference type="PROSITE" id="PS00600">
    <property type="entry name" value="AA_TRANSFER_CLASS_3"/>
    <property type="match status" value="1"/>
</dbReference>
<accession>A0A0Q0RLM5</accession>
<evidence type="ECO:0000256" key="1">
    <source>
        <dbReference type="ARBA" id="ARBA00001933"/>
    </source>
</evidence>
<evidence type="ECO:0000256" key="3">
    <source>
        <dbReference type="ARBA" id="ARBA00022898"/>
    </source>
</evidence>
<dbReference type="Gene3D" id="3.90.1150.10">
    <property type="entry name" value="Aspartate Aminotransferase, domain 1"/>
    <property type="match status" value="1"/>
</dbReference>
<dbReference type="PANTHER" id="PTHR43094">
    <property type="entry name" value="AMINOTRANSFERASE"/>
    <property type="match status" value="1"/>
</dbReference>
<keyword evidence="3 4" id="KW-0663">Pyridoxal phosphate</keyword>
<dbReference type="InterPro" id="IPR015424">
    <property type="entry name" value="PyrdxlP-dep_Trfase"/>
</dbReference>
<keyword evidence="5" id="KW-0032">Aminotransferase</keyword>
<proteinExistence type="inferred from homology"/>
<dbReference type="AlphaFoldDB" id="A0A0Q0RLM5"/>
<evidence type="ECO:0000256" key="2">
    <source>
        <dbReference type="ARBA" id="ARBA00008954"/>
    </source>
</evidence>
<dbReference type="GO" id="GO:0005829">
    <property type="term" value="C:cytosol"/>
    <property type="evidence" value="ECO:0007669"/>
    <property type="project" value="TreeGrafter"/>
</dbReference>
<sequence length="449" mass="50514">MAIKNPENELNSTVENTFVTWSRQKGWNPLKIISGEGSYFTDSSGKSYLDMSSQLMCCHLGYGNKNVINAIKKQAETLSYIGPSFDTDIRETVSEKLKSILPDNMVKYFYGTSGTEANEAAIKIARMYMADKKKNKIISFYNSYHGSTLGSLQLTGDFRRMLVDSYENASGFLRVAPQFCYHCPFKLKYPECNLACAENLEYTIKQEGNIAAVIFEPVTGTNGVVVPPDGFVKRLREITEENDVLLIADEVMTGFCRTGEWFAVNHWNVKPDIITTAKGITAAYAPLSLTAVDKKISDFFEDHIFAHGHTYEAHPLMLAAASAAIDEYKNYVLDHVRRISPLFEKRIKELRENHVSVGDVRSIGLFGGVEINYDRENRIPFNTAQDKIDGKPLMVSRIAKYAMEHGVYLNTWISHFIVAPPLIISEEDLNRGFDVIDEALKISDAEVKK</sequence>
<name>A0A0Q0RLM5_9ARCH</name>
<comment type="similarity">
    <text evidence="2 4">Belongs to the class-III pyridoxal-phosphate-dependent aminotransferase family.</text>
</comment>
<dbReference type="FunFam" id="3.40.640.10:FF:000004">
    <property type="entry name" value="Acetylornithine aminotransferase"/>
    <property type="match status" value="1"/>
</dbReference>
<dbReference type="InterPro" id="IPR015422">
    <property type="entry name" value="PyrdxlP-dep_Trfase_small"/>
</dbReference>
<dbReference type="InterPro" id="IPR015421">
    <property type="entry name" value="PyrdxlP-dep_Trfase_major"/>
</dbReference>
<dbReference type="Gene3D" id="3.40.640.10">
    <property type="entry name" value="Type I PLP-dependent aspartate aminotransferase-like (Major domain)"/>
    <property type="match status" value="1"/>
</dbReference>
<dbReference type="RefSeq" id="WP_055032611.1">
    <property type="nucleotide sequence ID" value="NZ_LKBH01000026.1"/>
</dbReference>
<reference evidence="5 6" key="1">
    <citation type="submission" date="2015-09" db="EMBL/GenBank/DDBJ databases">
        <title>Heavy metals and arsenic resistance mechanisms in polyextremophilic archaea of the family Ferroplasmaceae.</title>
        <authorList>
            <person name="Bulaev A.G."/>
            <person name="Kanygina A.V."/>
        </authorList>
    </citation>
    <scope>NUCLEOTIDE SEQUENCE [LARGE SCALE GENOMIC DNA]</scope>
    <source>
        <strain evidence="5 6">BH2</strain>
    </source>
</reference>
<dbReference type="FunCoup" id="A0A0Q0RLM5">
    <property type="interactions" value="41"/>
</dbReference>
<dbReference type="SUPFAM" id="SSF53383">
    <property type="entry name" value="PLP-dependent transferases"/>
    <property type="match status" value="1"/>
</dbReference>
<organism evidence="5 6">
    <name type="scientific">Acidiplasma cupricumulans</name>
    <dbReference type="NCBI Taxonomy" id="312540"/>
    <lineage>
        <taxon>Archaea</taxon>
        <taxon>Methanobacteriati</taxon>
        <taxon>Thermoplasmatota</taxon>
        <taxon>Thermoplasmata</taxon>
        <taxon>Thermoplasmatales</taxon>
        <taxon>Ferroplasmaceae</taxon>
        <taxon>Acidiplasma</taxon>
    </lineage>
</organism>
<protein>
    <submittedName>
        <fullName evidence="5">Aminotransferase</fullName>
    </submittedName>
</protein>
<dbReference type="EMBL" id="LKBH01000026">
    <property type="protein sequence ID" value="KQB36489.1"/>
    <property type="molecule type" value="Genomic_DNA"/>
</dbReference>
<dbReference type="InterPro" id="IPR049704">
    <property type="entry name" value="Aminotrans_3_PPA_site"/>
</dbReference>
<comment type="cofactor">
    <cofactor evidence="1">
        <name>pyridoxal 5'-phosphate</name>
        <dbReference type="ChEBI" id="CHEBI:597326"/>
    </cofactor>
</comment>
<dbReference type="Pfam" id="PF00202">
    <property type="entry name" value="Aminotran_3"/>
    <property type="match status" value="1"/>
</dbReference>
<dbReference type="GO" id="GO:0030170">
    <property type="term" value="F:pyridoxal phosphate binding"/>
    <property type="evidence" value="ECO:0007669"/>
    <property type="project" value="InterPro"/>
</dbReference>
<dbReference type="PANTHER" id="PTHR43094:SF1">
    <property type="entry name" value="AMINOTRANSFERASE CLASS-III"/>
    <property type="match status" value="1"/>
</dbReference>
<dbReference type="InParanoid" id="A0A0Q0RLM5"/>
<keyword evidence="5" id="KW-0808">Transferase</keyword>
<comment type="caution">
    <text evidence="5">The sequence shown here is derived from an EMBL/GenBank/DDBJ whole genome shotgun (WGS) entry which is preliminary data.</text>
</comment>
<dbReference type="Proteomes" id="UP000050301">
    <property type="component" value="Unassembled WGS sequence"/>
</dbReference>
<dbReference type="GO" id="GO:0008483">
    <property type="term" value="F:transaminase activity"/>
    <property type="evidence" value="ECO:0007669"/>
    <property type="project" value="UniProtKB-KW"/>
</dbReference>
<gene>
    <name evidence="5" type="ORF">AOG55_03950</name>
</gene>
<dbReference type="CDD" id="cd00610">
    <property type="entry name" value="OAT_like"/>
    <property type="match status" value="1"/>
</dbReference>
<keyword evidence="6" id="KW-1185">Reference proteome</keyword>
<evidence type="ECO:0000313" key="6">
    <source>
        <dbReference type="Proteomes" id="UP000050301"/>
    </source>
</evidence>
<evidence type="ECO:0000256" key="4">
    <source>
        <dbReference type="RuleBase" id="RU003560"/>
    </source>
</evidence>